<dbReference type="FunFam" id="3.40.140.10:FF:000005">
    <property type="entry name" value="tRNA-specific adenosine deaminase"/>
    <property type="match status" value="1"/>
</dbReference>
<dbReference type="GO" id="GO:0052717">
    <property type="term" value="F:tRNA-specific adenosine-34 deaminase activity"/>
    <property type="evidence" value="ECO:0007669"/>
    <property type="project" value="UniProtKB-EC"/>
</dbReference>
<dbReference type="SUPFAM" id="SSF53927">
    <property type="entry name" value="Cytidine deaminase-like"/>
    <property type="match status" value="1"/>
</dbReference>
<dbReference type="PANTHER" id="PTHR11079">
    <property type="entry name" value="CYTOSINE DEAMINASE FAMILY MEMBER"/>
    <property type="match status" value="1"/>
</dbReference>
<feature type="region of interest" description="Disordered" evidence="9">
    <location>
        <begin position="333"/>
        <end position="372"/>
    </location>
</feature>
<dbReference type="Pfam" id="PF00383">
    <property type="entry name" value="dCMP_cyt_deam_1"/>
    <property type="match status" value="1"/>
</dbReference>
<feature type="compositionally biased region" description="Polar residues" evidence="9">
    <location>
        <begin position="551"/>
        <end position="565"/>
    </location>
</feature>
<keyword evidence="7" id="KW-0862">Zinc</keyword>
<dbReference type="GO" id="GO:0009507">
    <property type="term" value="C:chloroplast"/>
    <property type="evidence" value="ECO:0007669"/>
    <property type="project" value="TreeGrafter"/>
</dbReference>
<evidence type="ECO:0000256" key="5">
    <source>
        <dbReference type="ARBA" id="ARBA00022723"/>
    </source>
</evidence>
<evidence type="ECO:0000259" key="10">
    <source>
        <dbReference type="PROSITE" id="PS51747"/>
    </source>
</evidence>
<feature type="compositionally biased region" description="Polar residues" evidence="9">
    <location>
        <begin position="803"/>
        <end position="819"/>
    </location>
</feature>
<evidence type="ECO:0000256" key="3">
    <source>
        <dbReference type="ARBA" id="ARBA00012740"/>
    </source>
</evidence>
<dbReference type="InterPro" id="IPR028883">
    <property type="entry name" value="tRNA_aden_deaminase"/>
</dbReference>
<dbReference type="GO" id="GO:0046872">
    <property type="term" value="F:metal ion binding"/>
    <property type="evidence" value="ECO:0007669"/>
    <property type="project" value="UniProtKB-KW"/>
</dbReference>
<feature type="region of interest" description="Disordered" evidence="9">
    <location>
        <begin position="528"/>
        <end position="572"/>
    </location>
</feature>
<evidence type="ECO:0000256" key="8">
    <source>
        <dbReference type="ARBA" id="ARBA00048045"/>
    </source>
</evidence>
<feature type="compositionally biased region" description="Basic and acidic residues" evidence="9">
    <location>
        <begin position="679"/>
        <end position="693"/>
    </location>
</feature>
<evidence type="ECO:0000256" key="9">
    <source>
        <dbReference type="SAM" id="MobiDB-lite"/>
    </source>
</evidence>
<dbReference type="PROSITE" id="PS51747">
    <property type="entry name" value="CYT_DCMP_DEAMINASES_2"/>
    <property type="match status" value="1"/>
</dbReference>
<dbReference type="InterPro" id="IPR002125">
    <property type="entry name" value="CMP_dCMP_dom"/>
</dbReference>
<dbReference type="AlphaFoldDB" id="A0A7J7NPB3"/>
<feature type="domain" description="CMP/dCMP-type deaminase" evidence="10">
    <location>
        <begin position="1019"/>
        <end position="1141"/>
    </location>
</feature>
<protein>
    <recommendedName>
        <fullName evidence="3">tRNA(adenine(34)) deaminase</fullName>
        <ecNumber evidence="3">3.5.4.33</ecNumber>
    </recommendedName>
</protein>
<feature type="region of interest" description="Disordered" evidence="9">
    <location>
        <begin position="106"/>
        <end position="142"/>
    </location>
</feature>
<dbReference type="EC" id="3.5.4.33" evidence="3"/>
<feature type="compositionally biased region" description="Low complexity" evidence="9">
    <location>
        <begin position="706"/>
        <end position="722"/>
    </location>
</feature>
<dbReference type="Gene3D" id="3.40.140.10">
    <property type="entry name" value="Cytidine Deaminase, domain 2"/>
    <property type="match status" value="1"/>
</dbReference>
<comment type="cofactor">
    <cofactor evidence="1">
        <name>Zn(2+)</name>
        <dbReference type="ChEBI" id="CHEBI:29105"/>
    </cofactor>
</comment>
<feature type="region of interest" description="Disordered" evidence="9">
    <location>
        <begin position="176"/>
        <end position="220"/>
    </location>
</feature>
<dbReference type="Proteomes" id="UP000541444">
    <property type="component" value="Unassembled WGS sequence"/>
</dbReference>
<dbReference type="CDD" id="cd01285">
    <property type="entry name" value="nucleoside_deaminase"/>
    <property type="match status" value="1"/>
</dbReference>
<feature type="compositionally biased region" description="Polar residues" evidence="9">
    <location>
        <begin position="350"/>
        <end position="359"/>
    </location>
</feature>
<evidence type="ECO:0000313" key="12">
    <source>
        <dbReference type="Proteomes" id="UP000541444"/>
    </source>
</evidence>
<feature type="compositionally biased region" description="Low complexity" evidence="9">
    <location>
        <begin position="451"/>
        <end position="461"/>
    </location>
</feature>
<sequence>MHNTYISSTIGFIRTKGSVCSSNNDYYNYYLLNERIEKIQSLPCICSSICIHGILINPRFLYGLRQSNFIQCSAYKRLSLGVGNRCFRLPAYNVKRVCYSDSYSSIYSSSSDGGNSRRRRKRGIREEARVGSTNWDEKNESCDLGEEGTAEAMLSLLTEEVGEKFIRSGVRVEKRGRGVSEYSRKEDKGHDSRGREMGGNKFESSTVKSREEVKGASSSCENYGLRKGGSSCSSYYSAFSSDDLKEVDTESQNKDRRTFAESVNISKESKQFSNYEGDDRDYGEVSREGYAFGELGVEANGVGQGSRNELRQKITSKSRNGPSQRVSNVLDIHESAHERTSDSQKRVSCKESNSTSSMNLREKTRNQSHQTGNHVIQLSDIQGSNIERASNSQNLVSQREDILTASANVVQEARKRHSQRGQQTNEPTTREVEPTRISAAQYGDKERNATSQSYSTSNPSSFQEVKERHPETYKQIVGNESSNAKASASSQEFYETRMNVRDSTSASVMDFAHESRQKHDYTTEQLIRQAGSKKESQGPIKVSSFRERSTKPISSSQTSFNPIQQDSDKEMDMRKEYGSNLQVTVTPPPSQIVARGSSQAVQYNKPTGGYANQELSGETSESSLDASHSAEAPHEVDSGNRHEDNGEHSEVIFHDDAMGSVSRLEQSSTQFVGEFKERLKHEVSTSELRERISTETTSSYKEETSTKQGSSQQVSDDFQSQVHGTKSSLSKSGRKGPSDEMWDVSGPSSHDPFRIEAPEEAITTSEEVTATSESAIVKRSSRTMWSVIADLVRMRWVARPEAHNSSLTSRGKSLSNESVGSEAWFSGQEADGKDDDNIKKDRREILEKPISADQPILGKVQTRKKNEASEDASSYEKITVVDAEISSSHGALGGDLGSKGAFSEYSEETYVYREDKKSGQGIPSSILKADSTLRIPSRRLLRSPPVIEEISEIRESELSTSGSGNMAGQHIIEGPNKVLEAEGKAGELKQRKVQRSNQVIKESFEEWEEAYRIESEQRKVDEIFMREALLEAKKAANTWEVPVGAVLVQRGKIIARGCNLVEQLRDSTAHAEMICIREASTLLRTWRLAETTLYVTLEPCAMCAGAILQARVDTVVWGAPNKLLGADGSWVRLFPGGGEEGSGSSDLTNHGPGPVHPFHPKITIRRGILATECADVMQQFFQLRRKKESPPPSCLPISANPTKLLSKMHNIFSFMFCL</sequence>
<dbReference type="InterPro" id="IPR016193">
    <property type="entry name" value="Cytidine_deaminase-like"/>
</dbReference>
<evidence type="ECO:0000256" key="4">
    <source>
        <dbReference type="ARBA" id="ARBA00022694"/>
    </source>
</evidence>
<reference evidence="11 12" key="1">
    <citation type="journal article" date="2020" name="IScience">
        <title>Genome Sequencing of the Endangered Kingdonia uniflora (Circaeasteraceae, Ranunculales) Reveals Potential Mechanisms of Evolutionary Specialization.</title>
        <authorList>
            <person name="Sun Y."/>
            <person name="Deng T."/>
            <person name="Zhang A."/>
            <person name="Moore M.J."/>
            <person name="Landis J.B."/>
            <person name="Lin N."/>
            <person name="Zhang H."/>
            <person name="Zhang X."/>
            <person name="Huang J."/>
            <person name="Zhang X."/>
            <person name="Sun H."/>
            <person name="Wang H."/>
        </authorList>
    </citation>
    <scope>NUCLEOTIDE SEQUENCE [LARGE SCALE GENOMIC DNA]</scope>
    <source>
        <strain evidence="11">TB1705</strain>
        <tissue evidence="11">Leaf</tissue>
    </source>
</reference>
<dbReference type="OrthoDB" id="408702at2759"/>
<evidence type="ECO:0000256" key="2">
    <source>
        <dbReference type="ARBA" id="ARBA00011738"/>
    </source>
</evidence>
<accession>A0A7J7NPB3</accession>
<dbReference type="PANTHER" id="PTHR11079:SF179">
    <property type="entry name" value="TRNA(ADENINE(34)) DEAMINASE, CHLOROPLASTIC"/>
    <property type="match status" value="1"/>
</dbReference>
<feature type="region of interest" description="Disordered" evidence="9">
    <location>
        <begin position="603"/>
        <end position="646"/>
    </location>
</feature>
<feature type="compositionally biased region" description="Polar residues" evidence="9">
    <location>
        <begin position="613"/>
        <end position="626"/>
    </location>
</feature>
<comment type="catalytic activity">
    <reaction evidence="8">
        <text>adenosine(34) in tRNA + H2O + H(+) = inosine(34) in tRNA + NH4(+)</text>
        <dbReference type="Rhea" id="RHEA:43168"/>
        <dbReference type="Rhea" id="RHEA-COMP:10373"/>
        <dbReference type="Rhea" id="RHEA-COMP:10374"/>
        <dbReference type="ChEBI" id="CHEBI:15377"/>
        <dbReference type="ChEBI" id="CHEBI:15378"/>
        <dbReference type="ChEBI" id="CHEBI:28938"/>
        <dbReference type="ChEBI" id="CHEBI:74411"/>
        <dbReference type="ChEBI" id="CHEBI:82852"/>
        <dbReference type="EC" id="3.5.4.33"/>
    </reaction>
</comment>
<gene>
    <name evidence="11" type="ORF">GIB67_038503</name>
</gene>
<organism evidence="11 12">
    <name type="scientific">Kingdonia uniflora</name>
    <dbReference type="NCBI Taxonomy" id="39325"/>
    <lineage>
        <taxon>Eukaryota</taxon>
        <taxon>Viridiplantae</taxon>
        <taxon>Streptophyta</taxon>
        <taxon>Embryophyta</taxon>
        <taxon>Tracheophyta</taxon>
        <taxon>Spermatophyta</taxon>
        <taxon>Magnoliopsida</taxon>
        <taxon>Ranunculales</taxon>
        <taxon>Circaeasteraceae</taxon>
        <taxon>Kingdonia</taxon>
    </lineage>
</organism>
<keyword evidence="4" id="KW-0819">tRNA processing</keyword>
<comment type="caution">
    <text evidence="11">The sequence shown here is derived from an EMBL/GenBank/DDBJ whole genome shotgun (WGS) entry which is preliminary data.</text>
</comment>
<evidence type="ECO:0000313" key="11">
    <source>
        <dbReference type="EMBL" id="KAF6169006.1"/>
    </source>
</evidence>
<keyword evidence="12" id="KW-1185">Reference proteome</keyword>
<keyword evidence="6" id="KW-0378">Hydrolase</keyword>
<dbReference type="EMBL" id="JACGCM010000671">
    <property type="protein sequence ID" value="KAF6169006.1"/>
    <property type="molecule type" value="Genomic_DNA"/>
</dbReference>
<comment type="subunit">
    <text evidence="2">Homodimer.</text>
</comment>
<dbReference type="HAMAP" id="MF_00972">
    <property type="entry name" value="tRNA_aden_deaminase"/>
    <property type="match status" value="1"/>
</dbReference>
<feature type="compositionally biased region" description="Basic and acidic residues" evidence="9">
    <location>
        <begin position="176"/>
        <end position="198"/>
    </location>
</feature>
<dbReference type="GO" id="GO:0002100">
    <property type="term" value="P:tRNA wobble adenosine to inosine editing"/>
    <property type="evidence" value="ECO:0007669"/>
    <property type="project" value="InterPro"/>
</dbReference>
<name>A0A7J7NPB3_9MAGN</name>
<feature type="compositionally biased region" description="Basic and acidic residues" evidence="9">
    <location>
        <begin position="124"/>
        <end position="141"/>
    </location>
</feature>
<evidence type="ECO:0000256" key="6">
    <source>
        <dbReference type="ARBA" id="ARBA00022801"/>
    </source>
</evidence>
<feature type="region of interest" description="Disordered" evidence="9">
    <location>
        <begin position="801"/>
        <end position="836"/>
    </location>
</feature>
<feature type="compositionally biased region" description="Basic and acidic residues" evidence="9">
    <location>
        <begin position="333"/>
        <end position="349"/>
    </location>
</feature>
<keyword evidence="5" id="KW-0479">Metal-binding</keyword>
<evidence type="ECO:0000256" key="7">
    <source>
        <dbReference type="ARBA" id="ARBA00022833"/>
    </source>
</evidence>
<proteinExistence type="inferred from homology"/>
<feature type="region of interest" description="Disordered" evidence="9">
    <location>
        <begin position="679"/>
        <end position="753"/>
    </location>
</feature>
<feature type="region of interest" description="Disordered" evidence="9">
    <location>
        <begin position="410"/>
        <end position="470"/>
    </location>
</feature>
<evidence type="ECO:0000256" key="1">
    <source>
        <dbReference type="ARBA" id="ARBA00001947"/>
    </source>
</evidence>
<feature type="compositionally biased region" description="Basic and acidic residues" evidence="9">
    <location>
        <begin position="631"/>
        <end position="646"/>
    </location>
</feature>